<dbReference type="CDD" id="cd01851">
    <property type="entry name" value="GBP"/>
    <property type="match status" value="1"/>
</dbReference>
<gene>
    <name evidence="6" type="ORF">OIU84_027930</name>
</gene>
<comment type="caution">
    <text evidence="6">The sequence shown here is derived from an EMBL/GenBank/DDBJ whole genome shotgun (WGS) entry which is preliminary data.</text>
</comment>
<comment type="similarity">
    <text evidence="3">Belongs to the TRAFAC class dynamin-like GTPase superfamily. GB1/RHD3 GTPase family.</text>
</comment>
<organism evidence="6 7">
    <name type="scientific">Salix udensis</name>
    <dbReference type="NCBI Taxonomy" id="889485"/>
    <lineage>
        <taxon>Eukaryota</taxon>
        <taxon>Viridiplantae</taxon>
        <taxon>Streptophyta</taxon>
        <taxon>Embryophyta</taxon>
        <taxon>Tracheophyta</taxon>
        <taxon>Spermatophyta</taxon>
        <taxon>Magnoliopsida</taxon>
        <taxon>eudicotyledons</taxon>
        <taxon>Gunneridae</taxon>
        <taxon>Pentapetalae</taxon>
        <taxon>rosids</taxon>
        <taxon>fabids</taxon>
        <taxon>Malpighiales</taxon>
        <taxon>Salicaceae</taxon>
        <taxon>Saliceae</taxon>
        <taxon>Salix</taxon>
    </lineage>
</organism>
<dbReference type="Pfam" id="PF02263">
    <property type="entry name" value="GBP"/>
    <property type="match status" value="1"/>
</dbReference>
<sequence length="294" mass="32924">MMQRMSNLVSFPEKDNSNTNNAEPSSAGRPIKFIYYDESGKFKVHPDAVDALMQIKGPIGVVSVCGRARQGKSFLMNQLLGRSTGFQVGSTNRPCTKGIWIWSAPLKRAALDGTEYSLVLLDCEGIDAYDQTGRHSAQIFSLAILLSSLFVYNQMGVIDEAALDCLSLVTEMTKHIHVKASGEKDTVRDLGHFSPVFVWLLRDFYLDLKADNTKITPCDYLELALRPVLGSRKDVAARNKIRESIRALFPIRECFTLVSPLNNEADLKHLDRVLLDKFRPEFPIGDKYVGKICF</sequence>
<evidence type="ECO:0000313" key="6">
    <source>
        <dbReference type="EMBL" id="KAJ6420488.1"/>
    </source>
</evidence>
<dbReference type="PROSITE" id="PS51715">
    <property type="entry name" value="G_GB1_RHD3"/>
    <property type="match status" value="1"/>
</dbReference>
<keyword evidence="7" id="KW-1185">Reference proteome</keyword>
<evidence type="ECO:0000259" key="5">
    <source>
        <dbReference type="PROSITE" id="PS51715"/>
    </source>
</evidence>
<dbReference type="InterPro" id="IPR030386">
    <property type="entry name" value="G_GB1_RHD3_dom"/>
</dbReference>
<dbReference type="EMBL" id="JAPFFJ010000008">
    <property type="protein sequence ID" value="KAJ6420488.1"/>
    <property type="molecule type" value="Genomic_DNA"/>
</dbReference>
<feature type="region of interest" description="Disordered" evidence="4">
    <location>
        <begin position="1"/>
        <end position="25"/>
    </location>
</feature>
<evidence type="ECO:0000256" key="3">
    <source>
        <dbReference type="PROSITE-ProRule" id="PRU01052"/>
    </source>
</evidence>
<dbReference type="PANTHER" id="PTHR10751">
    <property type="entry name" value="GUANYLATE BINDING PROTEIN"/>
    <property type="match status" value="1"/>
</dbReference>
<dbReference type="Gene3D" id="3.40.50.300">
    <property type="entry name" value="P-loop containing nucleotide triphosphate hydrolases"/>
    <property type="match status" value="1"/>
</dbReference>
<dbReference type="InterPro" id="IPR015894">
    <property type="entry name" value="Guanylate-bd_N"/>
</dbReference>
<evidence type="ECO:0000256" key="2">
    <source>
        <dbReference type="ARBA" id="ARBA00023134"/>
    </source>
</evidence>
<dbReference type="InterPro" id="IPR027417">
    <property type="entry name" value="P-loop_NTPase"/>
</dbReference>
<feature type="domain" description="GB1/RHD3-type G" evidence="5">
    <location>
        <begin position="56"/>
        <end position="294"/>
    </location>
</feature>
<name>A0AAD6KBG9_9ROSI</name>
<dbReference type="GO" id="GO:0003924">
    <property type="term" value="F:GTPase activity"/>
    <property type="evidence" value="ECO:0007669"/>
    <property type="project" value="InterPro"/>
</dbReference>
<evidence type="ECO:0000313" key="7">
    <source>
        <dbReference type="Proteomes" id="UP001162972"/>
    </source>
</evidence>
<evidence type="ECO:0000256" key="1">
    <source>
        <dbReference type="ARBA" id="ARBA00022741"/>
    </source>
</evidence>
<keyword evidence="2" id="KW-0342">GTP-binding</keyword>
<proteinExistence type="inferred from homology"/>
<dbReference type="GO" id="GO:0005525">
    <property type="term" value="F:GTP binding"/>
    <property type="evidence" value="ECO:0007669"/>
    <property type="project" value="UniProtKB-KW"/>
</dbReference>
<evidence type="ECO:0000256" key="4">
    <source>
        <dbReference type="SAM" id="MobiDB-lite"/>
    </source>
</evidence>
<dbReference type="AlphaFoldDB" id="A0AAD6KBG9"/>
<dbReference type="SUPFAM" id="SSF52540">
    <property type="entry name" value="P-loop containing nucleoside triphosphate hydrolases"/>
    <property type="match status" value="1"/>
</dbReference>
<protein>
    <recommendedName>
        <fullName evidence="5">GB1/RHD3-type G domain-containing protein</fullName>
    </recommendedName>
</protein>
<accession>A0AAD6KBG9</accession>
<keyword evidence="1" id="KW-0547">Nucleotide-binding</keyword>
<reference evidence="6 7" key="1">
    <citation type="journal article" date="2023" name="Int. J. Mol. Sci.">
        <title>De Novo Assembly and Annotation of 11 Diverse Shrub Willow (Salix) Genomes Reveals Novel Gene Organization in Sex-Linked Regions.</title>
        <authorList>
            <person name="Hyden B."/>
            <person name="Feng K."/>
            <person name="Yates T.B."/>
            <person name="Jawdy S."/>
            <person name="Cereghino C."/>
            <person name="Smart L.B."/>
            <person name="Muchero W."/>
        </authorList>
    </citation>
    <scope>NUCLEOTIDE SEQUENCE [LARGE SCALE GENOMIC DNA]</scope>
    <source>
        <tissue evidence="6">Shoot tip</tissue>
    </source>
</reference>
<dbReference type="Proteomes" id="UP001162972">
    <property type="component" value="Chromosome 17"/>
</dbReference>